<dbReference type="InterPro" id="IPR048268">
    <property type="entry name" value="Arginosuc_syn_C"/>
</dbReference>
<feature type="domain" description="Arginosuccinate synthase-like N-terminal" evidence="16">
    <location>
        <begin position="14"/>
        <end position="161"/>
    </location>
</feature>
<dbReference type="GO" id="GO:0005737">
    <property type="term" value="C:cytoplasm"/>
    <property type="evidence" value="ECO:0007669"/>
    <property type="project" value="UniProtKB-SubCell"/>
</dbReference>
<comment type="subunit">
    <text evidence="4 15">Homotetramer.</text>
</comment>
<dbReference type="SUPFAM" id="SSF69864">
    <property type="entry name" value="Argininosuccinate synthetase, C-terminal domain"/>
    <property type="match status" value="1"/>
</dbReference>
<evidence type="ECO:0000313" key="19">
    <source>
        <dbReference type="Proteomes" id="UP001157160"/>
    </source>
</evidence>
<dbReference type="GO" id="GO:0004055">
    <property type="term" value="F:argininosuccinate synthase activity"/>
    <property type="evidence" value="ECO:0007669"/>
    <property type="project" value="UniProtKB-UniRule"/>
</dbReference>
<feature type="binding site" evidence="15">
    <location>
        <position position="136"/>
    </location>
    <ligand>
        <name>L-aspartate</name>
        <dbReference type="ChEBI" id="CHEBI:29991"/>
    </ligand>
</feature>
<sequence length="471" mass="51370">MSKVLSSLPVGERVGIAFSGGLDTSVAVAWMRDKGAIPCTYTANIGQPDEPDIDAVPARATEYGAEIARLVDCRELLVEEGLAALQTGAFHIRSGGKTYFNTTPLGRAVTGTLLVRAMKEDGVDIWGDGSTYKGNDIERFYRYGLMANPGLRIYKPWLDADFVNELGGRTEMSEWLVAHGFPYRDSAEKAYSTDANIWGATHEAKKLEFLDTGVTIVEPIMGVAPWREDVAIATEDVSITFEAGRPVAINGHEYTDAVALVHEANLIGGRHGLGISDQIENRIIEAKSRGIYEAPGMALLHTAYERLVNAIHNEDTLATYHEQGRRLGRLMYEGRWLDPQSLMLRESIVKWVASAVTGTVTLRLRRGDDYTIMNTEGPSLSYHPEKLSMEKVGTAAFGPEERIGQLTMRNLDIADSRTRLEQYAAQGLLVGEAAKLIGDLEQGGAEAIAGTEHHEALDAVSNRAAFDAGTD</sequence>
<dbReference type="GO" id="GO:0042803">
    <property type="term" value="F:protein homodimerization activity"/>
    <property type="evidence" value="ECO:0007669"/>
    <property type="project" value="InterPro"/>
</dbReference>
<dbReference type="PANTHER" id="PTHR11587">
    <property type="entry name" value="ARGININOSUCCINATE SYNTHASE"/>
    <property type="match status" value="1"/>
</dbReference>
<reference evidence="18 19" key="1">
    <citation type="journal article" date="2014" name="Int. J. Syst. Evol. Microbiol.">
        <title>Complete genome sequence of Corynebacterium casei LMG S-19264T (=DSM 44701T), isolated from a smear-ripened cheese.</title>
        <authorList>
            <consortium name="US DOE Joint Genome Institute (JGI-PGF)"/>
            <person name="Walter F."/>
            <person name="Albersmeier A."/>
            <person name="Kalinowski J."/>
            <person name="Ruckert C."/>
        </authorList>
    </citation>
    <scope>NUCLEOTIDE SEQUENCE [LARGE SCALE GENOMIC DNA]</scope>
    <source>
        <strain evidence="18 19">NBRC 112289</strain>
    </source>
</reference>
<feature type="binding site" evidence="15">
    <location>
        <position position="129"/>
    </location>
    <ligand>
        <name>ATP</name>
        <dbReference type="ChEBI" id="CHEBI:30616"/>
    </ligand>
</feature>
<evidence type="ECO:0000256" key="9">
    <source>
        <dbReference type="ARBA" id="ARBA00022598"/>
    </source>
</evidence>
<dbReference type="InterPro" id="IPR018223">
    <property type="entry name" value="Arginosuc_synth_CS"/>
</dbReference>
<feature type="binding site" evidence="15">
    <location>
        <position position="135"/>
    </location>
    <ligand>
        <name>L-citrulline</name>
        <dbReference type="ChEBI" id="CHEBI:57743"/>
    </ligand>
</feature>
<dbReference type="GO" id="GO:0000053">
    <property type="term" value="P:argininosuccinate metabolic process"/>
    <property type="evidence" value="ECO:0007669"/>
    <property type="project" value="TreeGrafter"/>
</dbReference>
<feature type="binding site" evidence="15">
    <location>
        <begin position="17"/>
        <end position="25"/>
    </location>
    <ligand>
        <name>ATP</name>
        <dbReference type="ChEBI" id="CHEBI:30616"/>
    </ligand>
</feature>
<keyword evidence="12 15" id="KW-0067">ATP-binding</keyword>
<dbReference type="Pfam" id="PF00764">
    <property type="entry name" value="Arginosuc_synth"/>
    <property type="match status" value="1"/>
</dbReference>
<dbReference type="PROSITE" id="PS00564">
    <property type="entry name" value="ARGININOSUCCIN_SYN_1"/>
    <property type="match status" value="1"/>
</dbReference>
<feature type="binding site" evidence="15">
    <location>
        <position position="201"/>
    </location>
    <ligand>
        <name>L-citrulline</name>
        <dbReference type="ChEBI" id="CHEBI:57743"/>
    </ligand>
</feature>
<comment type="caution">
    <text evidence="18">The sequence shown here is derived from an EMBL/GenBank/DDBJ whole genome shotgun (WGS) entry which is preliminary data.</text>
</comment>
<accession>A0AA37UF59</accession>
<dbReference type="CDD" id="cd01999">
    <property type="entry name" value="ASS"/>
    <property type="match status" value="1"/>
</dbReference>
<comment type="subcellular location">
    <subcellularLocation>
        <location evidence="1 15">Cytoplasm</location>
    </subcellularLocation>
</comment>
<dbReference type="InterPro" id="IPR024074">
    <property type="entry name" value="AS_cat/multimer_dom_body"/>
</dbReference>
<feature type="binding site" evidence="15">
    <location>
        <position position="139"/>
    </location>
    <ligand>
        <name>L-citrulline</name>
        <dbReference type="ChEBI" id="CHEBI:57743"/>
    </ligand>
</feature>
<dbReference type="GO" id="GO:0005524">
    <property type="term" value="F:ATP binding"/>
    <property type="evidence" value="ECO:0007669"/>
    <property type="project" value="UniProtKB-UniRule"/>
</dbReference>
<evidence type="ECO:0000256" key="2">
    <source>
        <dbReference type="ARBA" id="ARBA00004967"/>
    </source>
</evidence>
<dbReference type="HAMAP" id="MF_00581">
    <property type="entry name" value="Arg_succ_synth_type2"/>
    <property type="match status" value="1"/>
</dbReference>
<evidence type="ECO:0000256" key="14">
    <source>
        <dbReference type="ARBA" id="ARBA00049077"/>
    </source>
</evidence>
<comment type="pathway">
    <text evidence="2 15">Amino-acid biosynthesis; L-arginine biosynthesis; L-arginine from L-ornithine and carbamoyl phosphate: step 2/3.</text>
</comment>
<evidence type="ECO:0000259" key="16">
    <source>
        <dbReference type="Pfam" id="PF00764"/>
    </source>
</evidence>
<feature type="binding site" evidence="15">
    <location>
        <position position="203"/>
    </location>
    <ligand>
        <name>L-citrulline</name>
        <dbReference type="ChEBI" id="CHEBI:57743"/>
    </ligand>
</feature>
<feature type="binding site" evidence="15">
    <location>
        <position position="136"/>
    </location>
    <ligand>
        <name>ATP</name>
        <dbReference type="ChEBI" id="CHEBI:30616"/>
    </ligand>
</feature>
<dbReference type="Proteomes" id="UP001157160">
    <property type="component" value="Unassembled WGS sequence"/>
</dbReference>
<keyword evidence="11 15" id="KW-0547">Nucleotide-binding</keyword>
<dbReference type="InterPro" id="IPR023434">
    <property type="entry name" value="Arginosuc_synth_type_1_subfam"/>
</dbReference>
<evidence type="ECO:0000256" key="5">
    <source>
        <dbReference type="ARBA" id="ARBA00012286"/>
    </source>
</evidence>
<evidence type="ECO:0000256" key="10">
    <source>
        <dbReference type="ARBA" id="ARBA00022605"/>
    </source>
</evidence>
<evidence type="ECO:0000256" key="6">
    <source>
        <dbReference type="ARBA" id="ARBA00014810"/>
    </source>
</evidence>
<feature type="binding site" evidence="15">
    <location>
        <position position="99"/>
    </location>
    <ligand>
        <name>L-citrulline</name>
        <dbReference type="ChEBI" id="CHEBI:57743"/>
    </ligand>
</feature>
<feature type="domain" description="Arginosuccinate synthase C-terminal" evidence="17">
    <location>
        <begin position="191"/>
        <end position="393"/>
    </location>
</feature>
<name>A0AA37UF59_9MICO</name>
<dbReference type="GO" id="GO:0006526">
    <property type="term" value="P:L-arginine biosynthetic process"/>
    <property type="evidence" value="ECO:0007669"/>
    <property type="project" value="UniProtKB-UniRule"/>
</dbReference>
<dbReference type="SUPFAM" id="SSF52402">
    <property type="entry name" value="Adenine nucleotide alpha hydrolases-like"/>
    <property type="match status" value="1"/>
</dbReference>
<evidence type="ECO:0000256" key="4">
    <source>
        <dbReference type="ARBA" id="ARBA00011881"/>
    </source>
</evidence>
<dbReference type="Gene3D" id="3.40.50.620">
    <property type="entry name" value="HUPs"/>
    <property type="match status" value="1"/>
</dbReference>
<feature type="binding site" evidence="15">
    <location>
        <position position="43"/>
    </location>
    <ligand>
        <name>ATP</name>
        <dbReference type="ChEBI" id="CHEBI:30616"/>
    </ligand>
</feature>
<dbReference type="Pfam" id="PF20979">
    <property type="entry name" value="Arginosuc_syn_C"/>
    <property type="match status" value="1"/>
</dbReference>
<dbReference type="NCBIfam" id="NF003779">
    <property type="entry name" value="PRK05370.1"/>
    <property type="match status" value="1"/>
</dbReference>
<dbReference type="InterPro" id="IPR001518">
    <property type="entry name" value="Arginosuc_synth"/>
</dbReference>
<dbReference type="PANTHER" id="PTHR11587:SF2">
    <property type="entry name" value="ARGININOSUCCINATE SYNTHASE"/>
    <property type="match status" value="1"/>
</dbReference>
<evidence type="ECO:0000256" key="13">
    <source>
        <dbReference type="ARBA" id="ARBA00029916"/>
    </source>
</evidence>
<feature type="binding site" evidence="15">
    <location>
        <position position="194"/>
    </location>
    <ligand>
        <name>ATP</name>
        <dbReference type="ChEBI" id="CHEBI:30616"/>
    </ligand>
</feature>
<feature type="binding site" evidence="15">
    <location>
        <position position="131"/>
    </location>
    <ligand>
        <name>L-aspartate</name>
        <dbReference type="ChEBI" id="CHEBI:29991"/>
    </ligand>
</feature>
<evidence type="ECO:0000256" key="1">
    <source>
        <dbReference type="ARBA" id="ARBA00004496"/>
    </source>
</evidence>
<keyword evidence="10 15" id="KW-0028">Amino-acid biosynthesis</keyword>
<keyword evidence="7 15" id="KW-0963">Cytoplasm</keyword>
<dbReference type="GO" id="GO:0000050">
    <property type="term" value="P:urea cycle"/>
    <property type="evidence" value="ECO:0007669"/>
    <property type="project" value="TreeGrafter"/>
</dbReference>
<feature type="binding site" evidence="15">
    <location>
        <position position="280"/>
    </location>
    <ligand>
        <name>L-citrulline</name>
        <dbReference type="ChEBI" id="CHEBI:57743"/>
    </ligand>
</feature>
<dbReference type="InterPro" id="IPR023437">
    <property type="entry name" value="Arg_succ_synth_type2_subfam"/>
</dbReference>
<evidence type="ECO:0000256" key="15">
    <source>
        <dbReference type="HAMAP-Rule" id="MF_00581"/>
    </source>
</evidence>
<dbReference type="RefSeq" id="WP_284233281.1">
    <property type="nucleotide sequence ID" value="NZ_BSUL01000001.1"/>
</dbReference>
<dbReference type="InterPro" id="IPR024073">
    <property type="entry name" value="AS_multimer_C_tail"/>
</dbReference>
<dbReference type="NCBIfam" id="TIGR00032">
    <property type="entry name" value="argG"/>
    <property type="match status" value="1"/>
</dbReference>
<dbReference type="InterPro" id="IPR014729">
    <property type="entry name" value="Rossmann-like_a/b/a_fold"/>
</dbReference>
<evidence type="ECO:0000259" key="17">
    <source>
        <dbReference type="Pfam" id="PF20979"/>
    </source>
</evidence>
<dbReference type="AlphaFoldDB" id="A0AA37UF59"/>
<evidence type="ECO:0000256" key="7">
    <source>
        <dbReference type="ARBA" id="ARBA00022490"/>
    </source>
</evidence>
<evidence type="ECO:0000256" key="3">
    <source>
        <dbReference type="ARBA" id="ARBA00009088"/>
    </source>
</evidence>
<comment type="similarity">
    <text evidence="3 15">Belongs to the argininosuccinate synthase family. Type 2 subfamily.</text>
</comment>
<feature type="binding site" evidence="15">
    <location>
        <position position="192"/>
    </location>
    <ligand>
        <name>L-citrulline</name>
        <dbReference type="ChEBI" id="CHEBI:57743"/>
    </ligand>
</feature>
<dbReference type="Gene3D" id="1.10.287.400">
    <property type="match status" value="1"/>
</dbReference>
<protein>
    <recommendedName>
        <fullName evidence="6 15">Argininosuccinate synthase</fullName>
        <ecNumber evidence="5 15">6.3.4.5</ecNumber>
    </recommendedName>
    <alternativeName>
        <fullName evidence="13 15">Citrulline--aspartate ligase</fullName>
    </alternativeName>
</protein>
<feature type="binding site" evidence="15">
    <location>
        <position position="135"/>
    </location>
    <ligand>
        <name>L-aspartate</name>
        <dbReference type="ChEBI" id="CHEBI:29991"/>
    </ligand>
</feature>
<feature type="binding site" evidence="15">
    <location>
        <position position="131"/>
    </location>
    <ligand>
        <name>ATP</name>
        <dbReference type="ChEBI" id="CHEBI:30616"/>
    </ligand>
</feature>
<dbReference type="EC" id="6.3.4.5" evidence="5 15"/>
<evidence type="ECO:0000256" key="11">
    <source>
        <dbReference type="ARBA" id="ARBA00022741"/>
    </source>
</evidence>
<keyword evidence="8 15" id="KW-0055">Arginine biosynthesis</keyword>
<evidence type="ECO:0000256" key="12">
    <source>
        <dbReference type="ARBA" id="ARBA00022840"/>
    </source>
</evidence>
<comment type="catalytic activity">
    <reaction evidence="14 15">
        <text>L-citrulline + L-aspartate + ATP = 2-(N(omega)-L-arginino)succinate + AMP + diphosphate + H(+)</text>
        <dbReference type="Rhea" id="RHEA:10932"/>
        <dbReference type="ChEBI" id="CHEBI:15378"/>
        <dbReference type="ChEBI" id="CHEBI:29991"/>
        <dbReference type="ChEBI" id="CHEBI:30616"/>
        <dbReference type="ChEBI" id="CHEBI:33019"/>
        <dbReference type="ChEBI" id="CHEBI:57472"/>
        <dbReference type="ChEBI" id="CHEBI:57743"/>
        <dbReference type="ChEBI" id="CHEBI:456215"/>
        <dbReference type="EC" id="6.3.4.5"/>
    </reaction>
</comment>
<evidence type="ECO:0000256" key="8">
    <source>
        <dbReference type="ARBA" id="ARBA00022571"/>
    </source>
</evidence>
<dbReference type="Gene3D" id="3.90.1260.10">
    <property type="entry name" value="Argininosuccinate synthetase, chain A, domain 2"/>
    <property type="match status" value="1"/>
</dbReference>
<dbReference type="PROSITE" id="PS00565">
    <property type="entry name" value="ARGININOSUCCIN_SYN_2"/>
    <property type="match status" value="1"/>
</dbReference>
<keyword evidence="19" id="KW-1185">Reference proteome</keyword>
<dbReference type="InterPro" id="IPR048267">
    <property type="entry name" value="Arginosuc_syn_N"/>
</dbReference>
<gene>
    <name evidence="15 18" type="primary">argG</name>
    <name evidence="18" type="ORF">GCM10025874_25660</name>
</gene>
<proteinExistence type="inferred from homology"/>
<evidence type="ECO:0000313" key="18">
    <source>
        <dbReference type="EMBL" id="GMA29313.1"/>
    </source>
</evidence>
<organism evidence="18 19">
    <name type="scientific">Arenivirga flava</name>
    <dbReference type="NCBI Taxonomy" id="1930060"/>
    <lineage>
        <taxon>Bacteria</taxon>
        <taxon>Bacillati</taxon>
        <taxon>Actinomycetota</taxon>
        <taxon>Actinomycetes</taxon>
        <taxon>Micrococcales</taxon>
        <taxon>Microbacteriaceae</taxon>
        <taxon>Arenivirga</taxon>
    </lineage>
</organism>
<keyword evidence="9 15" id="KW-0436">Ligase</keyword>
<dbReference type="EMBL" id="BSUL01000001">
    <property type="protein sequence ID" value="GMA29313.1"/>
    <property type="molecule type" value="Genomic_DNA"/>
</dbReference>